<dbReference type="Gramene" id="Pav_sc0000006.1_g270.1.br:mrna">
    <property type="protein sequence ID" value="Pav_sc0000006.1_g270.1.br:CDS:1"/>
    <property type="gene ID" value="Pav_sc0000006.1_g270.1.br"/>
</dbReference>
<feature type="domain" description="DUF1985" evidence="1">
    <location>
        <begin position="84"/>
        <end position="193"/>
    </location>
</feature>
<dbReference type="Proteomes" id="UP000515124">
    <property type="component" value="Unplaced"/>
</dbReference>
<dbReference type="RefSeq" id="XP_021806412.1">
    <property type="nucleotide sequence ID" value="XM_021950720.1"/>
</dbReference>
<evidence type="ECO:0000259" key="1">
    <source>
        <dbReference type="Pfam" id="PF09331"/>
    </source>
</evidence>
<reference evidence="3" key="1">
    <citation type="submission" date="2025-08" db="UniProtKB">
        <authorList>
            <consortium name="RefSeq"/>
        </authorList>
    </citation>
    <scope>IDENTIFICATION</scope>
</reference>
<dbReference type="Pfam" id="PF09331">
    <property type="entry name" value="DUF1985"/>
    <property type="match status" value="1"/>
</dbReference>
<name>A0A6P5RV05_PRUAV</name>
<gene>
    <name evidence="3" type="primary">LOC110750374</name>
</gene>
<evidence type="ECO:0000313" key="2">
    <source>
        <dbReference type="Proteomes" id="UP000515124"/>
    </source>
</evidence>
<dbReference type="PANTHER" id="PTHR48449:SF1">
    <property type="entry name" value="DUF1985 DOMAIN-CONTAINING PROTEIN"/>
    <property type="match status" value="1"/>
</dbReference>
<dbReference type="PANTHER" id="PTHR48449">
    <property type="entry name" value="DUF1985 DOMAIN-CONTAINING PROTEIN"/>
    <property type="match status" value="1"/>
</dbReference>
<evidence type="ECO:0000313" key="3">
    <source>
        <dbReference type="RefSeq" id="XP_021806412.1"/>
    </source>
</evidence>
<accession>A0A6P5RV05</accession>
<protein>
    <submittedName>
        <fullName evidence="3">Uncharacterized protein LOC110750374</fullName>
    </submittedName>
</protein>
<dbReference type="InterPro" id="IPR015410">
    <property type="entry name" value="DUF1985"/>
</dbReference>
<sequence>MVSKAKLMIAADEKIPGKALTLSHTKTAICTIKDKFSGQQLQRFKDSCFGHLLVIEDLKWTTQIIHGLLLRKADPRTVSQVNGIKFIVGNKVIQFTAQQFCVITGLQFGNLPFIPTATNDNCSLKKKYFCNNKTVSLSELEQAFIDSGDEEDVFKFGLLYFAVFVLLGSEKHVNIDMRYLKLAEDVEEFQKYP</sequence>
<dbReference type="KEGG" id="pavi:110750374"/>
<keyword evidence="2" id="KW-1185">Reference proteome</keyword>
<organism evidence="2 3">
    <name type="scientific">Prunus avium</name>
    <name type="common">Cherry</name>
    <name type="synonym">Cerasus avium</name>
    <dbReference type="NCBI Taxonomy" id="42229"/>
    <lineage>
        <taxon>Eukaryota</taxon>
        <taxon>Viridiplantae</taxon>
        <taxon>Streptophyta</taxon>
        <taxon>Embryophyta</taxon>
        <taxon>Tracheophyta</taxon>
        <taxon>Spermatophyta</taxon>
        <taxon>Magnoliopsida</taxon>
        <taxon>eudicotyledons</taxon>
        <taxon>Gunneridae</taxon>
        <taxon>Pentapetalae</taxon>
        <taxon>rosids</taxon>
        <taxon>fabids</taxon>
        <taxon>Rosales</taxon>
        <taxon>Rosaceae</taxon>
        <taxon>Amygdaloideae</taxon>
        <taxon>Amygdaleae</taxon>
        <taxon>Prunus</taxon>
    </lineage>
</organism>
<dbReference type="AlphaFoldDB" id="A0A6P5RV05"/>
<proteinExistence type="predicted"/>
<dbReference type="GeneID" id="110750374"/>